<protein>
    <submittedName>
        <fullName evidence="6">LysR family transcriptional regulator</fullName>
    </submittedName>
</protein>
<dbReference type="InterPro" id="IPR000847">
    <property type="entry name" value="LysR_HTH_N"/>
</dbReference>
<dbReference type="EMBL" id="PIPV01000003">
    <property type="protein sequence ID" value="RUO57001.1"/>
    <property type="molecule type" value="Genomic_DNA"/>
</dbReference>
<dbReference type="InterPro" id="IPR036390">
    <property type="entry name" value="WH_DNA-bd_sf"/>
</dbReference>
<evidence type="ECO:0000256" key="3">
    <source>
        <dbReference type="ARBA" id="ARBA00023125"/>
    </source>
</evidence>
<organism evidence="6 7">
    <name type="scientific">Idiomarina fontislapidosi</name>
    <dbReference type="NCBI Taxonomy" id="263723"/>
    <lineage>
        <taxon>Bacteria</taxon>
        <taxon>Pseudomonadati</taxon>
        <taxon>Pseudomonadota</taxon>
        <taxon>Gammaproteobacteria</taxon>
        <taxon>Alteromonadales</taxon>
        <taxon>Idiomarinaceae</taxon>
        <taxon>Idiomarina</taxon>
    </lineage>
</organism>
<evidence type="ECO:0000256" key="1">
    <source>
        <dbReference type="ARBA" id="ARBA00009437"/>
    </source>
</evidence>
<dbReference type="Pfam" id="PF00126">
    <property type="entry name" value="HTH_1"/>
    <property type="match status" value="1"/>
</dbReference>
<dbReference type="InterPro" id="IPR050389">
    <property type="entry name" value="LysR-type_TF"/>
</dbReference>
<sequence length="309" mass="35369">MNLYTKDINLLLVFYTLYEELNATRAAQRMSLSQPALSHKLNKLRHEMGDSLFVRAARGLTATPRAHELARQMQPLIHQLRNFYEQTEGHDYLSRTESIRIYTTDYMEQALLPHLLPVIRQAAPNVTLVTQNTRGRLPRNELETGECDIAIAGFYNDLPDTLRQQRLIEEPFKVLAAKDNPHIIGGLSLEDYLQCEHLLTTLTGDLKGLVDQKLAELGRERSIVAGLSSFIVPTRLLTGTRWLLTCLRSIAEQATALDDNLVILEPPLDLPHVQVMQIWHERTDADPLRRWLRNTIQEVLQRVCREHSG</sequence>
<dbReference type="InterPro" id="IPR036388">
    <property type="entry name" value="WH-like_DNA-bd_sf"/>
</dbReference>
<dbReference type="OrthoDB" id="6621790at2"/>
<feature type="domain" description="HTH lysR-type" evidence="5">
    <location>
        <begin position="7"/>
        <end position="63"/>
    </location>
</feature>
<dbReference type="PANTHER" id="PTHR30118:SF15">
    <property type="entry name" value="TRANSCRIPTIONAL REGULATORY PROTEIN"/>
    <property type="match status" value="1"/>
</dbReference>
<evidence type="ECO:0000313" key="6">
    <source>
        <dbReference type="EMBL" id="RUO57001.1"/>
    </source>
</evidence>
<keyword evidence="7" id="KW-1185">Reference proteome</keyword>
<name>A0A432Y7Y1_9GAMM</name>
<dbReference type="CDD" id="cd08417">
    <property type="entry name" value="PBP2_Nitroaromatics_like"/>
    <property type="match status" value="1"/>
</dbReference>
<dbReference type="SUPFAM" id="SSF46785">
    <property type="entry name" value="Winged helix' DNA-binding domain"/>
    <property type="match status" value="1"/>
</dbReference>
<dbReference type="AlphaFoldDB" id="A0A432Y7Y1"/>
<dbReference type="PANTHER" id="PTHR30118">
    <property type="entry name" value="HTH-TYPE TRANSCRIPTIONAL REGULATOR LEUO-RELATED"/>
    <property type="match status" value="1"/>
</dbReference>
<evidence type="ECO:0000259" key="5">
    <source>
        <dbReference type="PROSITE" id="PS50931"/>
    </source>
</evidence>
<gene>
    <name evidence="6" type="ORF">CWE25_04825</name>
</gene>
<dbReference type="PROSITE" id="PS50931">
    <property type="entry name" value="HTH_LYSR"/>
    <property type="match status" value="1"/>
</dbReference>
<dbReference type="Gene3D" id="3.40.190.10">
    <property type="entry name" value="Periplasmic binding protein-like II"/>
    <property type="match status" value="2"/>
</dbReference>
<dbReference type="GO" id="GO:0003677">
    <property type="term" value="F:DNA binding"/>
    <property type="evidence" value="ECO:0007669"/>
    <property type="project" value="UniProtKB-KW"/>
</dbReference>
<accession>A0A432Y7Y1</accession>
<dbReference type="InterPro" id="IPR005119">
    <property type="entry name" value="LysR_subst-bd"/>
</dbReference>
<dbReference type="InterPro" id="IPR037402">
    <property type="entry name" value="YidZ_PBP2"/>
</dbReference>
<keyword evidence="4" id="KW-0804">Transcription</keyword>
<dbReference type="Gene3D" id="1.10.10.10">
    <property type="entry name" value="Winged helix-like DNA-binding domain superfamily/Winged helix DNA-binding domain"/>
    <property type="match status" value="1"/>
</dbReference>
<dbReference type="Proteomes" id="UP000287330">
    <property type="component" value="Unassembled WGS sequence"/>
</dbReference>
<dbReference type="Pfam" id="PF03466">
    <property type="entry name" value="LysR_substrate"/>
    <property type="match status" value="1"/>
</dbReference>
<keyword evidence="3" id="KW-0238">DNA-binding</keyword>
<evidence type="ECO:0000313" key="7">
    <source>
        <dbReference type="Proteomes" id="UP000287330"/>
    </source>
</evidence>
<evidence type="ECO:0000256" key="4">
    <source>
        <dbReference type="ARBA" id="ARBA00023163"/>
    </source>
</evidence>
<dbReference type="PRINTS" id="PR00039">
    <property type="entry name" value="HTHLYSR"/>
</dbReference>
<dbReference type="RefSeq" id="WP_110574467.1">
    <property type="nucleotide sequence ID" value="NZ_PIPV01000003.1"/>
</dbReference>
<evidence type="ECO:0000256" key="2">
    <source>
        <dbReference type="ARBA" id="ARBA00023015"/>
    </source>
</evidence>
<dbReference type="SUPFAM" id="SSF53850">
    <property type="entry name" value="Periplasmic binding protein-like II"/>
    <property type="match status" value="1"/>
</dbReference>
<comment type="caution">
    <text evidence="6">The sequence shown here is derived from an EMBL/GenBank/DDBJ whole genome shotgun (WGS) entry which is preliminary data.</text>
</comment>
<dbReference type="GO" id="GO:0003700">
    <property type="term" value="F:DNA-binding transcription factor activity"/>
    <property type="evidence" value="ECO:0007669"/>
    <property type="project" value="InterPro"/>
</dbReference>
<reference evidence="7" key="1">
    <citation type="journal article" date="2018" name="Front. Microbiol.">
        <title>Genome-Based Analysis Reveals the Taxonomy and Diversity of the Family Idiomarinaceae.</title>
        <authorList>
            <person name="Liu Y."/>
            <person name="Lai Q."/>
            <person name="Shao Z."/>
        </authorList>
    </citation>
    <scope>NUCLEOTIDE SEQUENCE [LARGE SCALE GENOMIC DNA]</scope>
    <source>
        <strain evidence="7">F23</strain>
    </source>
</reference>
<keyword evidence="2" id="KW-0805">Transcription regulation</keyword>
<proteinExistence type="inferred from homology"/>
<comment type="similarity">
    <text evidence="1">Belongs to the LysR transcriptional regulatory family.</text>
</comment>